<dbReference type="GO" id="GO:0043565">
    <property type="term" value="F:sequence-specific DNA binding"/>
    <property type="evidence" value="ECO:0007669"/>
    <property type="project" value="InterPro"/>
</dbReference>
<evidence type="ECO:0000259" key="6">
    <source>
        <dbReference type="PROSITE" id="PS50045"/>
    </source>
</evidence>
<sequence length="437" mass="47559">MQPAQVIVMEPDAERRAAMGAVLRFLGWFPHSEAEGWPEPAAVAFGLLGPGADGEQRRRFDAHSGAHPLIRVVEGEHADPEGLAVRYPLEQAELEAILNRAGVHAAATGPDPGRDLVGNSEAVRRVRRMIHQVAGSDASVLILGESGTGKELVARSLHRLSPRGDGPFVPVNCGAIPGELMESELFGHEKGAFTGAVSSRQGRFELAGGGTLFLDEIGDMSVAMQVKLLRVLQEHSFERVGGTRSLPADVRVVAATHRDLEVQLADGAFREDLYYRLNVFPIEMPPLRHRREDIPLLIDAIAERIHRAGRGWVRLTPAARQALAAHDWPGNVRELSNLMERLVIMHPYEEVDVADLPERYRDEAAHGAPAMAGTATLPPEGLDLRGHLGEVEQALISQALEASDGVVAQAAKLLQLRRTTLVEKLRKYGLQRESTSA</sequence>
<feature type="domain" description="Sigma-54 factor interaction" evidence="6">
    <location>
        <begin position="116"/>
        <end position="344"/>
    </location>
</feature>
<evidence type="ECO:0000313" key="8">
    <source>
        <dbReference type="Proteomes" id="UP000198611"/>
    </source>
</evidence>
<dbReference type="GO" id="GO:0005524">
    <property type="term" value="F:ATP binding"/>
    <property type="evidence" value="ECO:0007669"/>
    <property type="project" value="UniProtKB-KW"/>
</dbReference>
<dbReference type="Proteomes" id="UP000198611">
    <property type="component" value="Unassembled WGS sequence"/>
</dbReference>
<dbReference type="SUPFAM" id="SSF52540">
    <property type="entry name" value="P-loop containing nucleoside triphosphate hydrolases"/>
    <property type="match status" value="1"/>
</dbReference>
<keyword evidence="7" id="KW-0966">Cell projection</keyword>
<dbReference type="InterPro" id="IPR003593">
    <property type="entry name" value="AAA+_ATPase"/>
</dbReference>
<dbReference type="CDD" id="cd00009">
    <property type="entry name" value="AAA"/>
    <property type="match status" value="1"/>
</dbReference>
<dbReference type="InterPro" id="IPR002078">
    <property type="entry name" value="Sigma_54_int"/>
</dbReference>
<dbReference type="PROSITE" id="PS00688">
    <property type="entry name" value="SIGMA54_INTERACT_3"/>
    <property type="match status" value="1"/>
</dbReference>
<dbReference type="PROSITE" id="PS00675">
    <property type="entry name" value="SIGMA54_INTERACT_1"/>
    <property type="match status" value="1"/>
</dbReference>
<keyword evidence="5" id="KW-0804">Transcription</keyword>
<dbReference type="Pfam" id="PF00158">
    <property type="entry name" value="Sigma54_activat"/>
    <property type="match status" value="1"/>
</dbReference>
<keyword evidence="2" id="KW-0067">ATP-binding</keyword>
<dbReference type="InterPro" id="IPR025944">
    <property type="entry name" value="Sigma_54_int_dom_CS"/>
</dbReference>
<accession>A0A1I1PGQ3</accession>
<dbReference type="FunFam" id="3.40.50.300:FF:000006">
    <property type="entry name" value="DNA-binding transcriptional regulator NtrC"/>
    <property type="match status" value="1"/>
</dbReference>
<evidence type="ECO:0000256" key="2">
    <source>
        <dbReference type="ARBA" id="ARBA00022840"/>
    </source>
</evidence>
<dbReference type="EMBL" id="FOMJ01000001">
    <property type="protein sequence ID" value="SFD08994.1"/>
    <property type="molecule type" value="Genomic_DNA"/>
</dbReference>
<dbReference type="InterPro" id="IPR027417">
    <property type="entry name" value="P-loop_NTPase"/>
</dbReference>
<dbReference type="RefSeq" id="WP_093427408.1">
    <property type="nucleotide sequence ID" value="NZ_FOMJ01000001.1"/>
</dbReference>
<dbReference type="Pfam" id="PF25601">
    <property type="entry name" value="AAA_lid_14"/>
    <property type="match status" value="1"/>
</dbReference>
<keyword evidence="1" id="KW-0547">Nucleotide-binding</keyword>
<dbReference type="InterPro" id="IPR058031">
    <property type="entry name" value="AAA_lid_NorR"/>
</dbReference>
<evidence type="ECO:0000256" key="3">
    <source>
        <dbReference type="ARBA" id="ARBA00023015"/>
    </source>
</evidence>
<name>A0A1I1PGQ3_9GAMM</name>
<dbReference type="Gene3D" id="3.40.50.300">
    <property type="entry name" value="P-loop containing nucleotide triphosphate hydrolases"/>
    <property type="match status" value="1"/>
</dbReference>
<dbReference type="InterPro" id="IPR025662">
    <property type="entry name" value="Sigma_54_int_dom_ATP-bd_1"/>
</dbReference>
<dbReference type="OrthoDB" id="9804019at2"/>
<keyword evidence="7" id="KW-0969">Cilium</keyword>
<dbReference type="Gene3D" id="1.10.8.60">
    <property type="match status" value="1"/>
</dbReference>
<dbReference type="SUPFAM" id="SSF46689">
    <property type="entry name" value="Homeodomain-like"/>
    <property type="match status" value="1"/>
</dbReference>
<dbReference type="PANTHER" id="PTHR32071">
    <property type="entry name" value="TRANSCRIPTIONAL REGULATORY PROTEIN"/>
    <property type="match status" value="1"/>
</dbReference>
<keyword evidence="7" id="KW-0282">Flagellum</keyword>
<gene>
    <name evidence="7" type="ORF">SAMN05660831_00784</name>
</gene>
<dbReference type="PROSITE" id="PS50045">
    <property type="entry name" value="SIGMA54_INTERACT_4"/>
    <property type="match status" value="1"/>
</dbReference>
<reference evidence="7 8" key="1">
    <citation type="submission" date="2016-10" db="EMBL/GenBank/DDBJ databases">
        <authorList>
            <person name="de Groot N.N."/>
        </authorList>
    </citation>
    <scope>NUCLEOTIDE SEQUENCE [LARGE SCALE GENOMIC DNA]</scope>
    <source>
        <strain evidence="7 8">HL3</strain>
    </source>
</reference>
<dbReference type="PANTHER" id="PTHR32071:SF117">
    <property type="entry name" value="PTS-DEPENDENT DIHYDROXYACETONE KINASE OPERON REGULATORY PROTEIN-RELATED"/>
    <property type="match status" value="1"/>
</dbReference>
<dbReference type="SMART" id="SM00382">
    <property type="entry name" value="AAA"/>
    <property type="match status" value="1"/>
</dbReference>
<dbReference type="GO" id="GO:0006355">
    <property type="term" value="P:regulation of DNA-templated transcription"/>
    <property type="evidence" value="ECO:0007669"/>
    <property type="project" value="InterPro"/>
</dbReference>
<dbReference type="Pfam" id="PF02954">
    <property type="entry name" value="HTH_8"/>
    <property type="match status" value="1"/>
</dbReference>
<evidence type="ECO:0000313" key="7">
    <source>
        <dbReference type="EMBL" id="SFD08994.1"/>
    </source>
</evidence>
<keyword evidence="8" id="KW-1185">Reference proteome</keyword>
<evidence type="ECO:0000256" key="5">
    <source>
        <dbReference type="ARBA" id="ARBA00023163"/>
    </source>
</evidence>
<dbReference type="InterPro" id="IPR009057">
    <property type="entry name" value="Homeodomain-like_sf"/>
</dbReference>
<dbReference type="Gene3D" id="1.10.10.60">
    <property type="entry name" value="Homeodomain-like"/>
    <property type="match status" value="1"/>
</dbReference>
<dbReference type="PRINTS" id="PR01590">
    <property type="entry name" value="HTHFIS"/>
</dbReference>
<keyword evidence="3" id="KW-0805">Transcription regulation</keyword>
<proteinExistence type="predicted"/>
<organism evidence="7 8">
    <name type="scientific">Thiohalospira halophila DSM 15071</name>
    <dbReference type="NCBI Taxonomy" id="1123397"/>
    <lineage>
        <taxon>Bacteria</taxon>
        <taxon>Pseudomonadati</taxon>
        <taxon>Pseudomonadota</taxon>
        <taxon>Gammaproteobacteria</taxon>
        <taxon>Thiohalospirales</taxon>
        <taxon>Thiohalospiraceae</taxon>
        <taxon>Thiohalospira</taxon>
    </lineage>
</organism>
<evidence type="ECO:0000256" key="1">
    <source>
        <dbReference type="ARBA" id="ARBA00022741"/>
    </source>
</evidence>
<dbReference type="InterPro" id="IPR002197">
    <property type="entry name" value="HTH_Fis"/>
</dbReference>
<evidence type="ECO:0000256" key="4">
    <source>
        <dbReference type="ARBA" id="ARBA00023125"/>
    </source>
</evidence>
<dbReference type="STRING" id="1123397.SAMN05660831_00784"/>
<protein>
    <submittedName>
        <fullName evidence="7">Sigma-54 specific transcriptional regulator, flagellar regulatory protein A</fullName>
    </submittedName>
</protein>
<keyword evidence="4" id="KW-0238">DNA-binding</keyword>
<dbReference type="AlphaFoldDB" id="A0A1I1PGQ3"/>